<evidence type="ECO:0000259" key="11">
    <source>
        <dbReference type="SMART" id="SM00458"/>
    </source>
</evidence>
<feature type="domain" description="Ricin B lectin" evidence="11">
    <location>
        <begin position="415"/>
        <end position="551"/>
    </location>
</feature>
<evidence type="ECO:0000256" key="1">
    <source>
        <dbReference type="ARBA" id="ARBA00001936"/>
    </source>
</evidence>
<gene>
    <name evidence="12" type="ORF">AM587_10007963</name>
</gene>
<evidence type="ECO:0000256" key="9">
    <source>
        <dbReference type="SAM" id="MobiDB-lite"/>
    </source>
</evidence>
<dbReference type="PROSITE" id="PS50231">
    <property type="entry name" value="RICIN_B_LECTIN"/>
    <property type="match status" value="9"/>
</dbReference>
<organism evidence="12 13">
    <name type="scientific">Phytophthora nicotianae</name>
    <name type="common">Potato buckeye rot agent</name>
    <name type="synonym">Phytophthora parasitica</name>
    <dbReference type="NCBI Taxonomy" id="4792"/>
    <lineage>
        <taxon>Eukaryota</taxon>
        <taxon>Sar</taxon>
        <taxon>Stramenopiles</taxon>
        <taxon>Oomycota</taxon>
        <taxon>Peronosporomycetes</taxon>
        <taxon>Peronosporales</taxon>
        <taxon>Peronosporaceae</taxon>
        <taxon>Phytophthora</taxon>
    </lineage>
</organism>
<dbReference type="InterPro" id="IPR035992">
    <property type="entry name" value="Ricin_B-like_lectins"/>
</dbReference>
<keyword evidence="4" id="KW-0808">Transferase</keyword>
<dbReference type="Gene3D" id="2.80.10.50">
    <property type="match status" value="10"/>
</dbReference>
<keyword evidence="5" id="KW-0479">Metal-binding</keyword>
<evidence type="ECO:0000256" key="6">
    <source>
        <dbReference type="ARBA" id="ARBA00022734"/>
    </source>
</evidence>
<dbReference type="EMBL" id="LNFO01002748">
    <property type="protein sequence ID" value="KUF84787.1"/>
    <property type="molecule type" value="Genomic_DNA"/>
</dbReference>
<dbReference type="SMART" id="SM00458">
    <property type="entry name" value="RICIN"/>
    <property type="match status" value="9"/>
</dbReference>
<sequence>MSLLSHGSDTKVEKGDPGIPVPSRPTSKKWRKIILATAGTALCVGSAFAMYQGWSNYSENARIAAERASRPNGMFLESQYASDVRHDPRLLSSGEEIMLRVRGKANLCIDDGGGWTAASSKFTNKPCNPSSPNQIFKYNPGTKEFASVYKTGLCIDDGGSWNAAGTKAHLWYCDPNNQNQWFVLDPLTMMLRNPVKNNLCFDDGGGITADSTKYVMWYCDNNNPNQHFEVISRAAMAAEKKQKVGTTMYDLMVSGKEIMFRVRGKNMCVDDGGAWFAATTKFVDMPCNPNSPNQAFKYNIKTGEFESASKPGLCIDDGGSWSAAGTKAHLWYCDINNQNQWFDMDESTLMLKNPLKDNLCLDDGGGQTAGATRFVMWYCDNNNPNQHFEVVLRETLLEEKQKTGRTPYDLLLAEEEIMFRVKGKNNLCIDDGGGWGAAMTKFVDMPCNPDSPNQVFKYSVRNLEFENVNKPGFCIDDGGSWDAGGTTAHLWYCDENNQNQWFVLDESTLMLRNPMKEYLCFDDGGGTTPAATKFIMGRCDVNSANQRFEILSRSQMLEEKRKKFGITPYDILASGQDIMLRVRGKKNLCVDDGGGWGAAQTKFANQPCDPDSPNQVFRYNIGTLGFENVNKPGFCIDDGGSWDPAGTTAHLWYCDANNQNQWFVLDEETLMLHNPVKWNLCFDDGGGTTAGASKFIMWHCNNESPNQHFEIIPRAAMAEEIRKKRVAAGMDDELDLLNSGQKIMLRVRGKDNLCVDDGGGRWNGATKFNDQPCDASSLHQVFTYDAKTRQFRSVNKPGLCIDDGGAWNAAGSQAHLWDCDQNNQNQWFVYDEDTMMLRNPVKGTLCFDDGGGMKPGETKYILWFCDDNNPNQHFEILSHAKMSEERKQRLIAAGLDDEIDLLSSAQPVMLRVRDKNNLCVDDGGGRWNGATKFVNQKCNPRSENQLFTYDINTRQFRSVNKPGLCMDDGGGWNAGETQAHLWDCDPNNQNQWFVWDENSMTLRNPAKRNLCFDDGGGMAAGATRYMLLPCDSNSPNQHLEVVSPERIMEEKKKMQIAAGTTALDILATGQEIMLRVRGKANLCVDDGGGHLNGETKFVDQPCNPNSPNQIFTYNAMTHQFKSVYKPGMCMDDGGAWNAAGSQAQLWECDPNNQNQWFVMDEDTLMLHNPVKENLCFDDGGGIAPGQTRFVMWFCSDDNPNQHFEVLPRAAKLAERRKKLIDAGFDDDVDLLYSGQSLMLRIRGKENLCVDDGGGHSSGETKFINQPCDPTSPNQIFRYDSSTHQFKSVNKPGLCMDDGGGWMAAQTTAQLWDCDQNNQNQWFILDDENMMIRNPVKDNLCFDDGGGTTPAETKFWLWTCDVNNPNQHFEIISPASIQVPGIPNPDRIGTKYLDLLKSGQQVLIRSHGKNNLCLDDGGGWTSGETKFVYRSCDPQSMNQLFSYDFNTREFRSVSKPGMCLDDGGGWSAGESTAHLWKCDAGNENQWFELDPDTLMLRRPAKPNLCFDDGGGQENFFLWDCNIDNPNQQFEILSRGALLGIGPMDPPPFEIEQGPWNFDGDGYILPPGPIQIDQVPQPPNPDNVTPGETTGSNAWEQAPAGDFGPGNGVETGTNPNENELLPDQEGVNVPPPDVPVVPKADMPLATYGDGDWNLLAPSNNTIDLVNSDNSSAISAAEIFNYLQTLKDRADMQHQVMMYRYKRTYQCASAGLQTLAKDAVTEDEYHVLVQWMYDHCAAGATDVIPNANPSPPLTDDVLKSEDVAPLVDDTDVKRQFMTKLDFYYEIKNHYAQKNADIMGQAAVANLRAEETETLEKKLVDCIEEAAERYGYNKDGKADDSADHLKEAITWCLVSLEEDVRVVSIEVSSDERLDELQARLEEELNAIEFQAKPGSVMKLYCVQHQRLTYRQDPMTKLEVLFLDGGKICGADACSGAVLQSAQQLVPWARVSWYFQDLQFTFPDAIDVVVVWVNEDEIV</sequence>
<evidence type="ECO:0000256" key="10">
    <source>
        <dbReference type="SAM" id="Phobius"/>
    </source>
</evidence>
<comment type="pathway">
    <text evidence="2">Protein modification; protein glycosylation.</text>
</comment>
<dbReference type="OrthoDB" id="6770063at2759"/>
<feature type="domain" description="Ricin B lectin" evidence="11">
    <location>
        <begin position="741"/>
        <end position="877"/>
    </location>
</feature>
<evidence type="ECO:0000256" key="8">
    <source>
        <dbReference type="ARBA" id="ARBA00023211"/>
    </source>
</evidence>
<keyword evidence="8" id="KW-0464">Manganese</keyword>
<feature type="domain" description="Ricin B lectin" evidence="11">
    <location>
        <begin position="1397"/>
        <end position="1531"/>
    </location>
</feature>
<evidence type="ECO:0000313" key="12">
    <source>
        <dbReference type="EMBL" id="KUF84787.1"/>
    </source>
</evidence>
<keyword evidence="3" id="KW-0328">Glycosyltransferase</keyword>
<dbReference type="GO" id="GO:0004653">
    <property type="term" value="F:polypeptide N-acetylgalactosaminyltransferase activity"/>
    <property type="evidence" value="ECO:0007669"/>
    <property type="project" value="TreeGrafter"/>
</dbReference>
<dbReference type="GO" id="GO:0046872">
    <property type="term" value="F:metal ion binding"/>
    <property type="evidence" value="ECO:0007669"/>
    <property type="project" value="UniProtKB-KW"/>
</dbReference>
<feature type="domain" description="Ricin B lectin" evidence="11">
    <location>
        <begin position="1235"/>
        <end position="1371"/>
    </location>
</feature>
<feature type="domain" description="Ricin B lectin" evidence="11">
    <location>
        <begin position="1070"/>
        <end position="1206"/>
    </location>
</feature>
<feature type="transmembrane region" description="Helical" evidence="10">
    <location>
        <begin position="33"/>
        <end position="54"/>
    </location>
</feature>
<proteinExistence type="predicted"/>
<dbReference type="GO" id="GO:0030246">
    <property type="term" value="F:carbohydrate binding"/>
    <property type="evidence" value="ECO:0007669"/>
    <property type="project" value="UniProtKB-KW"/>
</dbReference>
<feature type="domain" description="Ricin B lectin" evidence="11">
    <location>
        <begin position="256"/>
        <end position="391"/>
    </location>
</feature>
<dbReference type="GO" id="GO:0005794">
    <property type="term" value="C:Golgi apparatus"/>
    <property type="evidence" value="ECO:0007669"/>
    <property type="project" value="TreeGrafter"/>
</dbReference>
<reference evidence="12 13" key="1">
    <citation type="submission" date="2015-11" db="EMBL/GenBank/DDBJ databases">
        <title>Genomes and virulence difference between two physiological races of Phytophthora nicotianae.</title>
        <authorList>
            <person name="Liu H."/>
            <person name="Ma X."/>
            <person name="Yu H."/>
            <person name="Fang D."/>
            <person name="Li Y."/>
            <person name="Wang X."/>
            <person name="Wang W."/>
            <person name="Dong Y."/>
            <person name="Xiao B."/>
        </authorList>
    </citation>
    <scope>NUCLEOTIDE SEQUENCE [LARGE SCALE GENOMIC DNA]</scope>
    <source>
        <strain evidence="13">race 0</strain>
    </source>
</reference>
<evidence type="ECO:0000256" key="3">
    <source>
        <dbReference type="ARBA" id="ARBA00022676"/>
    </source>
</evidence>
<dbReference type="PANTHER" id="PTHR11675:SF68">
    <property type="entry name" value="N-ACETYLGALACTOSAMINYLTRANSFERASE 7"/>
    <property type="match status" value="1"/>
</dbReference>
<keyword evidence="7" id="KW-1015">Disulfide bond</keyword>
<feature type="domain" description="Ricin B lectin" evidence="11">
    <location>
        <begin position="95"/>
        <end position="231"/>
    </location>
</feature>
<comment type="cofactor">
    <cofactor evidence="1">
        <name>Mn(2+)</name>
        <dbReference type="ChEBI" id="CHEBI:29035"/>
    </cofactor>
</comment>
<dbReference type="CDD" id="cd00161">
    <property type="entry name" value="beta-trefoil_Ricin-like"/>
    <property type="match status" value="10"/>
</dbReference>
<name>A0A0W8CL28_PHYNI</name>
<keyword evidence="10" id="KW-0472">Membrane</keyword>
<keyword evidence="10" id="KW-0812">Transmembrane</keyword>
<feature type="domain" description="Ricin B lectin" evidence="11">
    <location>
        <begin position="906"/>
        <end position="1042"/>
    </location>
</feature>
<dbReference type="Proteomes" id="UP000052943">
    <property type="component" value="Unassembled WGS sequence"/>
</dbReference>
<feature type="region of interest" description="Disordered" evidence="9">
    <location>
        <begin position="1573"/>
        <end position="1627"/>
    </location>
</feature>
<feature type="compositionally biased region" description="Polar residues" evidence="9">
    <location>
        <begin position="1580"/>
        <end position="1593"/>
    </location>
</feature>
<feature type="region of interest" description="Disordered" evidence="9">
    <location>
        <begin position="1"/>
        <end position="25"/>
    </location>
</feature>
<dbReference type="GO" id="GO:0006493">
    <property type="term" value="P:protein O-linked glycosylation"/>
    <property type="evidence" value="ECO:0007669"/>
    <property type="project" value="TreeGrafter"/>
</dbReference>
<feature type="domain" description="Ricin B lectin" evidence="11">
    <location>
        <begin position="576"/>
        <end position="712"/>
    </location>
</feature>
<dbReference type="SUPFAM" id="SSF50370">
    <property type="entry name" value="Ricin B-like lectins"/>
    <property type="match status" value="9"/>
</dbReference>
<evidence type="ECO:0000256" key="7">
    <source>
        <dbReference type="ARBA" id="ARBA00023157"/>
    </source>
</evidence>
<accession>A0A0W8CL28</accession>
<evidence type="ECO:0000313" key="13">
    <source>
        <dbReference type="Proteomes" id="UP000052943"/>
    </source>
</evidence>
<keyword evidence="6" id="KW-0430">Lectin</keyword>
<dbReference type="Pfam" id="PF00652">
    <property type="entry name" value="Ricin_B_lectin"/>
    <property type="match status" value="9"/>
</dbReference>
<evidence type="ECO:0000256" key="5">
    <source>
        <dbReference type="ARBA" id="ARBA00022723"/>
    </source>
</evidence>
<dbReference type="PANTHER" id="PTHR11675">
    <property type="entry name" value="N-ACETYLGALACTOSAMINYLTRANSFERASE"/>
    <property type="match status" value="1"/>
</dbReference>
<comment type="caution">
    <text evidence="12">The sequence shown here is derived from an EMBL/GenBank/DDBJ whole genome shotgun (WGS) entry which is preliminary data.</text>
</comment>
<dbReference type="InterPro" id="IPR000772">
    <property type="entry name" value="Ricin_B_lectin"/>
</dbReference>
<protein>
    <recommendedName>
        <fullName evidence="11">Ricin B lectin domain-containing protein</fullName>
    </recommendedName>
</protein>
<keyword evidence="10" id="KW-1133">Transmembrane helix</keyword>
<evidence type="ECO:0000256" key="2">
    <source>
        <dbReference type="ARBA" id="ARBA00004922"/>
    </source>
</evidence>
<evidence type="ECO:0000256" key="4">
    <source>
        <dbReference type="ARBA" id="ARBA00022679"/>
    </source>
</evidence>